<feature type="non-terminal residue" evidence="1">
    <location>
        <position position="1"/>
    </location>
</feature>
<dbReference type="InterPro" id="IPR036397">
    <property type="entry name" value="RNaseH_sf"/>
</dbReference>
<name>N6TKL6_DENPD</name>
<dbReference type="PANTHER" id="PTHR47326">
    <property type="entry name" value="TRANSPOSABLE ELEMENT TC3 TRANSPOSASE-LIKE PROTEIN"/>
    <property type="match status" value="1"/>
</dbReference>
<evidence type="ECO:0000313" key="1">
    <source>
        <dbReference type="EMBL" id="ENN80984.1"/>
    </source>
</evidence>
<dbReference type="GO" id="GO:0003676">
    <property type="term" value="F:nucleic acid binding"/>
    <property type="evidence" value="ECO:0007669"/>
    <property type="project" value="InterPro"/>
</dbReference>
<gene>
    <name evidence="1" type="ORF">YQE_02604</name>
</gene>
<protein>
    <submittedName>
        <fullName evidence="1">Uncharacterized protein</fullName>
    </submittedName>
</protein>
<reference evidence="1" key="1">
    <citation type="journal article" date="2013" name="Genome Biol.">
        <title>Draft genome of the mountain pine beetle, Dendroctonus ponderosae Hopkins, a major forest pest.</title>
        <authorList>
            <person name="Keeling C.I."/>
            <person name="Yuen M.M."/>
            <person name="Liao N.Y."/>
            <person name="Docking T.R."/>
            <person name="Chan S.K."/>
            <person name="Taylor G.A."/>
            <person name="Palmquist D.L."/>
            <person name="Jackman S.D."/>
            <person name="Nguyen A."/>
            <person name="Li M."/>
            <person name="Henderson H."/>
            <person name="Janes J.K."/>
            <person name="Zhao Y."/>
            <person name="Pandoh P."/>
            <person name="Moore R."/>
            <person name="Sperling F.A."/>
            <person name="Huber D.P."/>
            <person name="Birol I."/>
            <person name="Jones S.J."/>
            <person name="Bohlmann J."/>
        </authorList>
    </citation>
    <scope>NUCLEOTIDE SEQUENCE</scope>
</reference>
<sequence>MSFQERFSINIFCLIKDIQIKFHLYEESLNSSKHLEILRTVLSEFLENPYMLFLTGWSTGSLRWVPWDWSARSPDLTPPDFFFWGKLKENVHNTPVNNIGKLRRRIIHCIGELDVDEIQRATNHSVSVRILKCLESKGRHVENVL</sequence>
<dbReference type="HOGENOM" id="CLU_1788827_0_0_1"/>
<dbReference type="Gene3D" id="3.30.420.10">
    <property type="entry name" value="Ribonuclease H-like superfamily/Ribonuclease H"/>
    <property type="match status" value="1"/>
</dbReference>
<proteinExistence type="predicted"/>
<dbReference type="PANTHER" id="PTHR47326:SF1">
    <property type="entry name" value="HTH PSQ-TYPE DOMAIN-CONTAINING PROTEIN"/>
    <property type="match status" value="1"/>
</dbReference>
<dbReference type="EMBL" id="KB740255">
    <property type="protein sequence ID" value="ENN80984.1"/>
    <property type="molecule type" value="Genomic_DNA"/>
</dbReference>
<dbReference type="AlphaFoldDB" id="N6TKL6"/>
<accession>N6TKL6</accession>
<organism evidence="1">
    <name type="scientific">Dendroctonus ponderosae</name>
    <name type="common">Mountain pine beetle</name>
    <dbReference type="NCBI Taxonomy" id="77166"/>
    <lineage>
        <taxon>Eukaryota</taxon>
        <taxon>Metazoa</taxon>
        <taxon>Ecdysozoa</taxon>
        <taxon>Arthropoda</taxon>
        <taxon>Hexapoda</taxon>
        <taxon>Insecta</taxon>
        <taxon>Pterygota</taxon>
        <taxon>Neoptera</taxon>
        <taxon>Endopterygota</taxon>
        <taxon>Coleoptera</taxon>
        <taxon>Polyphaga</taxon>
        <taxon>Cucujiformia</taxon>
        <taxon>Curculionidae</taxon>
        <taxon>Scolytinae</taxon>
        <taxon>Dendroctonus</taxon>
    </lineage>
</organism>